<keyword evidence="2" id="KW-1185">Reference proteome</keyword>
<name>A0ABV2HAN5_9HYPH</name>
<accession>A0ABV2HAN5</accession>
<reference evidence="1 2" key="1">
    <citation type="submission" date="2024-06" db="EMBL/GenBank/DDBJ databases">
        <title>Genomic Encyclopedia of Type Strains, Phase IV (KMG-IV): sequencing the most valuable type-strain genomes for metagenomic binning, comparative biology and taxonomic classification.</title>
        <authorList>
            <person name="Goeker M."/>
        </authorList>
    </citation>
    <scope>NUCLEOTIDE SEQUENCE [LARGE SCALE GENOMIC DNA]</scope>
    <source>
        <strain evidence="1 2">DSM 105042</strain>
    </source>
</reference>
<gene>
    <name evidence="1" type="ORF">ABID21_003654</name>
</gene>
<protein>
    <recommendedName>
        <fullName evidence="3">DUF892 family protein</fullName>
    </recommendedName>
</protein>
<dbReference type="Proteomes" id="UP001549031">
    <property type="component" value="Unassembled WGS sequence"/>
</dbReference>
<evidence type="ECO:0000313" key="2">
    <source>
        <dbReference type="Proteomes" id="UP001549031"/>
    </source>
</evidence>
<evidence type="ECO:0008006" key="3">
    <source>
        <dbReference type="Google" id="ProtNLM"/>
    </source>
</evidence>
<comment type="caution">
    <text evidence="1">The sequence shown here is derived from an EMBL/GenBank/DDBJ whole genome shotgun (WGS) entry which is preliminary data.</text>
</comment>
<proteinExistence type="predicted"/>
<dbReference type="RefSeq" id="WP_247245200.1">
    <property type="nucleotide sequence ID" value="NZ_JALJRA010000014.1"/>
</dbReference>
<sequence>MPTKEHMLARHEAHLDRLEYELGLFTNAGLQTDPPGAKEHLVQRIRQSLEGEREIVEILKRLKGISSTVVGGAEQ</sequence>
<dbReference type="EMBL" id="JBEPLJ010000014">
    <property type="protein sequence ID" value="MET3587529.1"/>
    <property type="molecule type" value="Genomic_DNA"/>
</dbReference>
<evidence type="ECO:0000313" key="1">
    <source>
        <dbReference type="EMBL" id="MET3587529.1"/>
    </source>
</evidence>
<organism evidence="1 2">
    <name type="scientific">Pseudorhizobium tarimense</name>
    <dbReference type="NCBI Taxonomy" id="1079109"/>
    <lineage>
        <taxon>Bacteria</taxon>
        <taxon>Pseudomonadati</taxon>
        <taxon>Pseudomonadota</taxon>
        <taxon>Alphaproteobacteria</taxon>
        <taxon>Hyphomicrobiales</taxon>
        <taxon>Rhizobiaceae</taxon>
        <taxon>Rhizobium/Agrobacterium group</taxon>
        <taxon>Pseudorhizobium</taxon>
    </lineage>
</organism>